<dbReference type="EMBL" id="JBHFEH010000023">
    <property type="protein sequence ID" value="KAL2053020.1"/>
    <property type="molecule type" value="Genomic_DNA"/>
</dbReference>
<dbReference type="Proteomes" id="UP001590951">
    <property type="component" value="Unassembled WGS sequence"/>
</dbReference>
<protein>
    <submittedName>
        <fullName evidence="1">Uncharacterized protein</fullName>
    </submittedName>
</protein>
<keyword evidence="2" id="KW-1185">Reference proteome</keyword>
<comment type="caution">
    <text evidence="1">The sequence shown here is derived from an EMBL/GenBank/DDBJ whole genome shotgun (WGS) entry which is preliminary data.</text>
</comment>
<gene>
    <name evidence="1" type="ORF">ABVK25_006657</name>
</gene>
<name>A0ABR4B5H5_9LECA</name>
<reference evidence="1 2" key="1">
    <citation type="submission" date="2024-09" db="EMBL/GenBank/DDBJ databases">
        <title>Rethinking Asexuality: The Enigmatic Case of Functional Sexual Genes in Lepraria (Stereocaulaceae).</title>
        <authorList>
            <person name="Doellman M."/>
            <person name="Sun Y."/>
            <person name="Barcenas-Pena A."/>
            <person name="Lumbsch H.T."/>
            <person name="Grewe F."/>
        </authorList>
    </citation>
    <scope>NUCLEOTIDE SEQUENCE [LARGE SCALE GENOMIC DNA]</scope>
    <source>
        <strain evidence="1 2">Grewe 0041</strain>
    </source>
</reference>
<evidence type="ECO:0000313" key="1">
    <source>
        <dbReference type="EMBL" id="KAL2053020.1"/>
    </source>
</evidence>
<accession>A0ABR4B5H5</accession>
<organism evidence="1 2">
    <name type="scientific">Lepraria finkii</name>
    <dbReference type="NCBI Taxonomy" id="1340010"/>
    <lineage>
        <taxon>Eukaryota</taxon>
        <taxon>Fungi</taxon>
        <taxon>Dikarya</taxon>
        <taxon>Ascomycota</taxon>
        <taxon>Pezizomycotina</taxon>
        <taxon>Lecanoromycetes</taxon>
        <taxon>OSLEUM clade</taxon>
        <taxon>Lecanoromycetidae</taxon>
        <taxon>Lecanorales</taxon>
        <taxon>Lecanorineae</taxon>
        <taxon>Stereocaulaceae</taxon>
        <taxon>Lepraria</taxon>
    </lineage>
</organism>
<evidence type="ECO:0000313" key="2">
    <source>
        <dbReference type="Proteomes" id="UP001590951"/>
    </source>
</evidence>
<sequence length="67" mass="7124">MAAFETAVELIRGAGATVVDEASFASLDIDTFGRNSSIVLGADFGAQLPDYLSQLTKNPNKPSRHQI</sequence>
<proteinExistence type="predicted"/>